<evidence type="ECO:0000313" key="5">
    <source>
        <dbReference type="EMBL" id="OGF37401.1"/>
    </source>
</evidence>
<dbReference type="Gene3D" id="3.40.50.11440">
    <property type="match status" value="1"/>
</dbReference>
<comment type="caution">
    <text evidence="5">The sequence shown here is derived from an EMBL/GenBank/DDBJ whole genome shotgun (WGS) entry which is preliminary data.</text>
</comment>
<gene>
    <name evidence="5" type="ORF">A2482_03250</name>
</gene>
<evidence type="ECO:0000313" key="6">
    <source>
        <dbReference type="Proteomes" id="UP000178656"/>
    </source>
</evidence>
<protein>
    <recommendedName>
        <fullName evidence="4">4Fe-4S ferredoxin-type domain-containing protein</fullName>
    </recommendedName>
</protein>
<feature type="domain" description="4Fe-4S ferredoxin-type" evidence="4">
    <location>
        <begin position="194"/>
        <end position="222"/>
    </location>
</feature>
<keyword evidence="3" id="KW-0411">Iron-sulfur</keyword>
<keyword evidence="1" id="KW-0479">Metal-binding</keyword>
<dbReference type="GO" id="GO:0051536">
    <property type="term" value="F:iron-sulfur cluster binding"/>
    <property type="evidence" value="ECO:0007669"/>
    <property type="project" value="UniProtKB-KW"/>
</dbReference>
<accession>A0A1F5TFR8</accession>
<reference evidence="5 6" key="1">
    <citation type="journal article" date="2016" name="Nat. Commun.">
        <title>Thousands of microbial genomes shed light on interconnected biogeochemical processes in an aquifer system.</title>
        <authorList>
            <person name="Anantharaman K."/>
            <person name="Brown C.T."/>
            <person name="Hug L.A."/>
            <person name="Sharon I."/>
            <person name="Castelle C.J."/>
            <person name="Probst A.J."/>
            <person name="Thomas B.C."/>
            <person name="Singh A."/>
            <person name="Wilkins M.J."/>
            <person name="Karaoz U."/>
            <person name="Brodie E.L."/>
            <person name="Williams K.H."/>
            <person name="Hubbard S.S."/>
            <person name="Banfield J.F."/>
        </authorList>
    </citation>
    <scope>NUCLEOTIDE SEQUENCE [LARGE SCALE GENOMIC DNA]</scope>
</reference>
<evidence type="ECO:0000256" key="2">
    <source>
        <dbReference type="ARBA" id="ARBA00023004"/>
    </source>
</evidence>
<dbReference type="Pfam" id="PF04015">
    <property type="entry name" value="DUF362"/>
    <property type="match status" value="1"/>
</dbReference>
<name>A0A1F5TFR8_9BACT</name>
<evidence type="ECO:0000256" key="3">
    <source>
        <dbReference type="ARBA" id="ARBA00023014"/>
    </source>
</evidence>
<feature type="domain" description="4Fe-4S ferredoxin-type" evidence="4">
    <location>
        <begin position="165"/>
        <end position="193"/>
    </location>
</feature>
<dbReference type="SUPFAM" id="SSF54862">
    <property type="entry name" value="4Fe-4S ferredoxins"/>
    <property type="match status" value="1"/>
</dbReference>
<dbReference type="Gene3D" id="3.30.70.20">
    <property type="match status" value="1"/>
</dbReference>
<evidence type="ECO:0000256" key="1">
    <source>
        <dbReference type="ARBA" id="ARBA00022723"/>
    </source>
</evidence>
<dbReference type="Proteomes" id="UP000178656">
    <property type="component" value="Unassembled WGS sequence"/>
</dbReference>
<sequence length="325" mass="35368">MSKVYLFREFDRLTAAAALLLAKAFDPKKELLVKMHFGEPGNKAALTPDDIAPIIGALNQLAIRPTLFDTPVAYNSPRNSVEGYRKVVKQRGYNELAPCIISDDFVEIEAKDFVVQAAKPLAEAEQVLVISHVKGHYCSGFGGAIKNLAMGGVTKKTKSVEHTLGKPKWVDDCEGCGLCAKQCPSKAIKMMDGKAVINLEKCWGCSICEVNCPSLAPQVALFDDLLGQAAVAVIHKMSPKTYYINIIKNVAKFCDCDADGGAIVARDVGMLFSDDPVAIDCASIDLINQAEGKDVFKEANFKDPKLQVDFAAKYLGQKQKDYLLQ</sequence>
<dbReference type="EMBL" id="MFGM01000022">
    <property type="protein sequence ID" value="OGF37401.1"/>
    <property type="molecule type" value="Genomic_DNA"/>
</dbReference>
<dbReference type="PROSITE" id="PS51379">
    <property type="entry name" value="4FE4S_FER_2"/>
    <property type="match status" value="2"/>
</dbReference>
<dbReference type="GO" id="GO:0046872">
    <property type="term" value="F:metal ion binding"/>
    <property type="evidence" value="ECO:0007669"/>
    <property type="project" value="UniProtKB-KW"/>
</dbReference>
<organism evidence="5 6">
    <name type="scientific">Candidatus Falkowbacteria bacterium RIFOXYC2_FULL_48_21</name>
    <dbReference type="NCBI Taxonomy" id="1798005"/>
    <lineage>
        <taxon>Bacteria</taxon>
        <taxon>Candidatus Falkowiibacteriota</taxon>
    </lineage>
</organism>
<keyword evidence="2" id="KW-0408">Iron</keyword>
<dbReference type="PROSITE" id="PS00198">
    <property type="entry name" value="4FE4S_FER_1"/>
    <property type="match status" value="2"/>
</dbReference>
<proteinExistence type="predicted"/>
<dbReference type="AlphaFoldDB" id="A0A1F5TFR8"/>
<dbReference type="InterPro" id="IPR007160">
    <property type="entry name" value="DUF362"/>
</dbReference>
<dbReference type="InterPro" id="IPR017896">
    <property type="entry name" value="4Fe4S_Fe-S-bd"/>
</dbReference>
<evidence type="ECO:0000259" key="4">
    <source>
        <dbReference type="PROSITE" id="PS51379"/>
    </source>
</evidence>
<dbReference type="Pfam" id="PF12838">
    <property type="entry name" value="Fer4_7"/>
    <property type="match status" value="1"/>
</dbReference>
<dbReference type="InterPro" id="IPR017900">
    <property type="entry name" value="4Fe4S_Fe_S_CS"/>
</dbReference>